<feature type="compositionally biased region" description="Polar residues" evidence="1">
    <location>
        <begin position="216"/>
        <end position="237"/>
    </location>
</feature>
<evidence type="ECO:0000313" key="2">
    <source>
        <dbReference type="EMBL" id="KAF7364682.1"/>
    </source>
</evidence>
<dbReference type="OrthoDB" id="2989516at2759"/>
<organism evidence="2 3">
    <name type="scientific">Mycena venus</name>
    <dbReference type="NCBI Taxonomy" id="2733690"/>
    <lineage>
        <taxon>Eukaryota</taxon>
        <taxon>Fungi</taxon>
        <taxon>Dikarya</taxon>
        <taxon>Basidiomycota</taxon>
        <taxon>Agaricomycotina</taxon>
        <taxon>Agaricomycetes</taxon>
        <taxon>Agaricomycetidae</taxon>
        <taxon>Agaricales</taxon>
        <taxon>Marasmiineae</taxon>
        <taxon>Mycenaceae</taxon>
        <taxon>Mycena</taxon>
    </lineage>
</organism>
<dbReference type="Proteomes" id="UP000620124">
    <property type="component" value="Unassembled WGS sequence"/>
</dbReference>
<feature type="compositionally biased region" description="Polar residues" evidence="1">
    <location>
        <begin position="247"/>
        <end position="266"/>
    </location>
</feature>
<evidence type="ECO:0000256" key="1">
    <source>
        <dbReference type="SAM" id="MobiDB-lite"/>
    </source>
</evidence>
<protein>
    <submittedName>
        <fullName evidence="2">Uncharacterized protein</fullName>
    </submittedName>
</protein>
<feature type="region of interest" description="Disordered" evidence="1">
    <location>
        <begin position="212"/>
        <end position="273"/>
    </location>
</feature>
<keyword evidence="3" id="KW-1185">Reference proteome</keyword>
<accession>A0A8H6YT32</accession>
<dbReference type="EMBL" id="JACAZI010000003">
    <property type="protein sequence ID" value="KAF7364682.1"/>
    <property type="molecule type" value="Genomic_DNA"/>
</dbReference>
<comment type="caution">
    <text evidence="2">The sequence shown here is derived from an EMBL/GenBank/DDBJ whole genome shotgun (WGS) entry which is preliminary data.</text>
</comment>
<reference evidence="2" key="1">
    <citation type="submission" date="2020-05" db="EMBL/GenBank/DDBJ databases">
        <title>Mycena genomes resolve the evolution of fungal bioluminescence.</title>
        <authorList>
            <person name="Tsai I.J."/>
        </authorList>
    </citation>
    <scope>NUCLEOTIDE SEQUENCE</scope>
    <source>
        <strain evidence="2">CCC161011</strain>
    </source>
</reference>
<gene>
    <name evidence="2" type="ORF">MVEN_00337800</name>
</gene>
<name>A0A8H6YT32_9AGAR</name>
<evidence type="ECO:0000313" key="3">
    <source>
        <dbReference type="Proteomes" id="UP000620124"/>
    </source>
</evidence>
<proteinExistence type="predicted"/>
<sequence>MMVMRTLISGSKIFAGSTLFANEYKNSRPIDLLRADTPFTSPPLNDDFDAFTQRWSRTTRVTTVEPTASGLVDQLEAITRATTPAVAASRRRKKRDNDGHGDVRELVAVAATPERSLRRMKGKDRIKASDVNERTQMAPLAGQDYEMVEYQVLEEGPERTVSISTWREQAIQEADSDDEKSVYYVNPNDYDPLMTGPTVEVFPPPRRTEENIPIALTSSRGVADTNPQNEGTKTYRSVSKAPPHSSGPRTSTPREGSGTLIQTSSPFHARKSKSGSTISSIHLTPAPTLEHILVSCEPSLLHICPVLQRVGIVGTEHLRAVGKLSEDTRNKEVREEVLKLGVTVIEWAMLVDKMQSL</sequence>
<dbReference type="AlphaFoldDB" id="A0A8H6YT32"/>